<feature type="region of interest" description="Disordered" evidence="1">
    <location>
        <begin position="112"/>
        <end position="138"/>
    </location>
</feature>
<sequence length="170" mass="20431">MIATKSIILQKYSLNHPNFCLIFLFLIIMFQYTTMALYIIQPEELLALKQQANDERDELELALRWRSLQQALKGRIDDLMDKERLLALLEERRNQIRRNKRQQPVILIEPEFEENEENNEIDENDQQEDDDGENDDEPMMLIFEEKQQPEASQFLMIISYSLCQIREFFN</sequence>
<dbReference type="EMBL" id="CAJEWN010000106">
    <property type="protein sequence ID" value="CAD2164916.1"/>
    <property type="molecule type" value="Genomic_DNA"/>
</dbReference>
<comment type="caution">
    <text evidence="3">The sequence shown here is derived from an EMBL/GenBank/DDBJ whole genome shotgun (WGS) entry which is preliminary data.</text>
</comment>
<proteinExistence type="predicted"/>
<feature type="transmembrane region" description="Helical" evidence="2">
    <location>
        <begin position="21"/>
        <end position="40"/>
    </location>
</feature>
<protein>
    <submittedName>
        <fullName evidence="3">Uncharacterized protein</fullName>
    </submittedName>
</protein>
<keyword evidence="2" id="KW-0812">Transmembrane</keyword>
<dbReference type="Proteomes" id="UP000580250">
    <property type="component" value="Unassembled WGS sequence"/>
</dbReference>
<name>A0A6V7UUW7_MELEN</name>
<reference evidence="3 4" key="1">
    <citation type="submission" date="2020-08" db="EMBL/GenBank/DDBJ databases">
        <authorList>
            <person name="Koutsovoulos G."/>
            <person name="Danchin GJ E."/>
        </authorList>
    </citation>
    <scope>NUCLEOTIDE SEQUENCE [LARGE SCALE GENOMIC DNA]</scope>
</reference>
<organism evidence="3 4">
    <name type="scientific">Meloidogyne enterolobii</name>
    <name type="common">Root-knot nematode worm</name>
    <name type="synonym">Meloidogyne mayaguensis</name>
    <dbReference type="NCBI Taxonomy" id="390850"/>
    <lineage>
        <taxon>Eukaryota</taxon>
        <taxon>Metazoa</taxon>
        <taxon>Ecdysozoa</taxon>
        <taxon>Nematoda</taxon>
        <taxon>Chromadorea</taxon>
        <taxon>Rhabditida</taxon>
        <taxon>Tylenchina</taxon>
        <taxon>Tylenchomorpha</taxon>
        <taxon>Tylenchoidea</taxon>
        <taxon>Meloidogynidae</taxon>
        <taxon>Meloidogyninae</taxon>
        <taxon>Meloidogyne</taxon>
    </lineage>
</organism>
<keyword evidence="2" id="KW-1133">Transmembrane helix</keyword>
<dbReference type="OrthoDB" id="5903669at2759"/>
<evidence type="ECO:0000256" key="1">
    <source>
        <dbReference type="SAM" id="MobiDB-lite"/>
    </source>
</evidence>
<gene>
    <name evidence="3" type="ORF">MENT_LOCUS16846</name>
</gene>
<keyword evidence="2" id="KW-0472">Membrane</keyword>
<dbReference type="AlphaFoldDB" id="A0A6V7UUW7"/>
<evidence type="ECO:0000256" key="2">
    <source>
        <dbReference type="SAM" id="Phobius"/>
    </source>
</evidence>
<evidence type="ECO:0000313" key="4">
    <source>
        <dbReference type="Proteomes" id="UP000580250"/>
    </source>
</evidence>
<evidence type="ECO:0000313" key="3">
    <source>
        <dbReference type="EMBL" id="CAD2164916.1"/>
    </source>
</evidence>
<accession>A0A6V7UUW7</accession>